<evidence type="ECO:0000256" key="3">
    <source>
        <dbReference type="ARBA" id="ARBA00022989"/>
    </source>
</evidence>
<protein>
    <submittedName>
        <fullName evidence="6">Amino acid permease</fullName>
    </submittedName>
</protein>
<evidence type="ECO:0000256" key="1">
    <source>
        <dbReference type="ARBA" id="ARBA00004141"/>
    </source>
</evidence>
<name>A0A231VHP0_THETR</name>
<accession>A0A231VHP0</accession>
<dbReference type="Proteomes" id="UP000215301">
    <property type="component" value="Unassembled WGS sequence"/>
</dbReference>
<dbReference type="PANTHER" id="PTHR47704:SF1">
    <property type="entry name" value="POTASSIUM TRANSPORTER KIMA"/>
    <property type="match status" value="1"/>
</dbReference>
<comment type="subcellular location">
    <subcellularLocation>
        <location evidence="1">Membrane</location>
        <topology evidence="1">Multi-pass membrane protein</topology>
    </subcellularLocation>
</comment>
<feature type="transmembrane region" description="Helical" evidence="5">
    <location>
        <begin position="64"/>
        <end position="83"/>
    </location>
</feature>
<feature type="transmembrane region" description="Helical" evidence="5">
    <location>
        <begin position="344"/>
        <end position="364"/>
    </location>
</feature>
<proteinExistence type="predicted"/>
<evidence type="ECO:0000313" key="7">
    <source>
        <dbReference type="Proteomes" id="UP000215301"/>
    </source>
</evidence>
<keyword evidence="3 5" id="KW-1133">Transmembrane helix</keyword>
<evidence type="ECO:0000313" key="6">
    <source>
        <dbReference type="EMBL" id="OXT07146.1"/>
    </source>
</evidence>
<feature type="transmembrane region" description="Helical" evidence="5">
    <location>
        <begin position="295"/>
        <end position="323"/>
    </location>
</feature>
<feature type="transmembrane region" description="Helical" evidence="5">
    <location>
        <begin position="429"/>
        <end position="447"/>
    </location>
</feature>
<keyword evidence="2 5" id="KW-0812">Transmembrane</keyword>
<dbReference type="GO" id="GO:0022857">
    <property type="term" value="F:transmembrane transporter activity"/>
    <property type="evidence" value="ECO:0007669"/>
    <property type="project" value="InterPro"/>
</dbReference>
<gene>
    <name evidence="6" type="ORF">CE561_09000</name>
</gene>
<sequence>MFNRLKRALIGRPLTNKAIKSEKYGVIWGLPILSSDAISSVAYAGEEILLVLLPAIGMLAYRNLLYISAAIISLLLILTFSYIQTIENYPNGGGAYVVASDNLGTIAGVVAGAALSVDYILTVAVSVSSGVDQITSAFLFLKPYSILICIFIILILMIGNLRGIRESSRIFGIPTYAFVFGIIAMLIAGIVKIKGGYTPPTTPLKTVEPVTLFLLLRAFSNGCSALTGVEAVSNAVPNFKEPSVKKAIAVLILLSSIVLISFGGISILISMYHIVAGDRAVIIQLANYIFGRGFMFYYITATTFIILVMASNTAYSGFPLLLAIMAKEGHMPRQLNKRGDRLSYSNGIILLSVLATILIVVFKANVTSLIGLYAIGVFISFTLSQTGMAKRWITTKSKNWLIKTIINGTGAIVTAIVVIIVGITKFREGAWIVIIVIPVLVFMMLKINKHYRAVAKQLRVSPEDLQSIKISENHYRNRVIVPIESVNKASIRALRYARTISDHVIAFNVSIDEESGEKIKKRYALLDTDIPLIVKYSPFRRIVEPLLKFIESEEYNYKKGDMITVILPQFVVRKRWHNILHNKTRVYIEKELLKHKHIVVATMPLQLHDDDDIEDK</sequence>
<dbReference type="RefSeq" id="WP_094045645.1">
    <property type="nucleotide sequence ID" value="NZ_NKHD01000024.1"/>
</dbReference>
<dbReference type="AlphaFoldDB" id="A0A231VHP0"/>
<evidence type="ECO:0000256" key="5">
    <source>
        <dbReference type="SAM" id="Phobius"/>
    </source>
</evidence>
<comment type="caution">
    <text evidence="6">The sequence shown here is derived from an EMBL/GenBank/DDBJ whole genome shotgun (WGS) entry which is preliminary data.</text>
</comment>
<dbReference type="Gene3D" id="1.20.1740.10">
    <property type="entry name" value="Amino acid/polyamine transporter I"/>
    <property type="match status" value="1"/>
</dbReference>
<evidence type="ECO:0000256" key="4">
    <source>
        <dbReference type="ARBA" id="ARBA00023136"/>
    </source>
</evidence>
<feature type="transmembrane region" description="Helical" evidence="5">
    <location>
        <begin position="170"/>
        <end position="191"/>
    </location>
</feature>
<feature type="transmembrane region" description="Helical" evidence="5">
    <location>
        <begin position="370"/>
        <end position="388"/>
    </location>
</feature>
<feature type="transmembrane region" description="Helical" evidence="5">
    <location>
        <begin position="137"/>
        <end position="158"/>
    </location>
</feature>
<evidence type="ECO:0000256" key="2">
    <source>
        <dbReference type="ARBA" id="ARBA00022692"/>
    </source>
</evidence>
<reference evidence="6 7" key="1">
    <citation type="submission" date="2017-06" db="EMBL/GenBank/DDBJ databases">
        <title>Isolation and characterization of a thermophilic and butanogenic Thermoanaerobacterium thermosaccharolyticum M5 capable of efficient degradation of hemicellulose.</title>
        <authorList>
            <person name="Xin F."/>
            <person name="Jiang Y."/>
        </authorList>
    </citation>
    <scope>NUCLEOTIDE SEQUENCE [LARGE SCALE GENOMIC DNA]</scope>
    <source>
        <strain evidence="6 7">M5</strain>
    </source>
</reference>
<dbReference type="InterPro" id="IPR053153">
    <property type="entry name" value="APC_K+_Transporter"/>
</dbReference>
<feature type="transmembrane region" description="Helical" evidence="5">
    <location>
        <begin position="248"/>
        <end position="275"/>
    </location>
</feature>
<feature type="transmembrane region" description="Helical" evidence="5">
    <location>
        <begin position="95"/>
        <end position="117"/>
    </location>
</feature>
<dbReference type="PANTHER" id="PTHR47704">
    <property type="entry name" value="POTASSIUM TRANSPORTER KIMA"/>
    <property type="match status" value="1"/>
</dbReference>
<feature type="transmembrane region" description="Helical" evidence="5">
    <location>
        <begin position="400"/>
        <end position="423"/>
    </location>
</feature>
<dbReference type="Pfam" id="PF13520">
    <property type="entry name" value="AA_permease_2"/>
    <property type="match status" value="1"/>
</dbReference>
<keyword evidence="4 5" id="KW-0472">Membrane</keyword>
<dbReference type="GO" id="GO:0016020">
    <property type="term" value="C:membrane"/>
    <property type="evidence" value="ECO:0007669"/>
    <property type="project" value="UniProtKB-SubCell"/>
</dbReference>
<organism evidence="6 7">
    <name type="scientific">Thermoanaerobacterium thermosaccharolyticum</name>
    <name type="common">Clostridium thermosaccharolyticum</name>
    <dbReference type="NCBI Taxonomy" id="1517"/>
    <lineage>
        <taxon>Bacteria</taxon>
        <taxon>Bacillati</taxon>
        <taxon>Bacillota</taxon>
        <taxon>Clostridia</taxon>
        <taxon>Thermoanaerobacterales</taxon>
        <taxon>Thermoanaerobacteraceae</taxon>
        <taxon>Thermoanaerobacterium</taxon>
    </lineage>
</organism>
<dbReference type="EMBL" id="NKHD01000024">
    <property type="protein sequence ID" value="OXT07146.1"/>
    <property type="molecule type" value="Genomic_DNA"/>
</dbReference>
<dbReference type="InterPro" id="IPR002293">
    <property type="entry name" value="AA/rel_permease1"/>
</dbReference>